<dbReference type="InterPro" id="IPR003759">
    <property type="entry name" value="Cbl-bd_cap"/>
</dbReference>
<dbReference type="Gene3D" id="1.10.1240.10">
    <property type="entry name" value="Methionine synthase domain"/>
    <property type="match status" value="1"/>
</dbReference>
<dbReference type="InterPro" id="IPR047057">
    <property type="entry name" value="MerR_fam"/>
</dbReference>
<dbReference type="RefSeq" id="WP_118876983.1">
    <property type="nucleotide sequence ID" value="NZ_QWEI01000008.1"/>
</dbReference>
<evidence type="ECO:0000259" key="4">
    <source>
        <dbReference type="PROSITE" id="PS50937"/>
    </source>
</evidence>
<dbReference type="GO" id="GO:0046872">
    <property type="term" value="F:metal ion binding"/>
    <property type="evidence" value="ECO:0007669"/>
    <property type="project" value="InterPro"/>
</dbReference>
<sequence>MQTPHSGFFYIQQVAEITELSKQLIRKWEDRYEIIHPTRLDNGYRVYSEQDVNILLTVKSLIEQGHTVKQAATLLKDGIVQPLTEQNAANVDYAAETNLYVRQLLQKGSQCKEAELNQLLHQTYHLFGLKEFLNSVIVPFLKEVGNRWETGEWSEYQEALSSTLVRDFLVQIRRNFQINQDAPLVVGACLPSEHHEVPVHILLLEAMVRGWKTFFIGFSPAPGSIQAIVERLNPKKVILSASTLLPFQHYPTLLEELDEFARKHPETEFYLGGTGSMLYCDDLAPKHLKLTNDINEVFR</sequence>
<keyword evidence="2" id="KW-0238">DNA-binding</keyword>
<evidence type="ECO:0000256" key="3">
    <source>
        <dbReference type="ARBA" id="ARBA00023163"/>
    </source>
</evidence>
<dbReference type="Gene3D" id="1.10.1660.10">
    <property type="match status" value="1"/>
</dbReference>
<evidence type="ECO:0000256" key="1">
    <source>
        <dbReference type="ARBA" id="ARBA00023015"/>
    </source>
</evidence>
<keyword evidence="1" id="KW-0805">Transcription regulation</keyword>
<dbReference type="Gene3D" id="3.40.50.280">
    <property type="entry name" value="Cobalamin-binding domain"/>
    <property type="match status" value="1"/>
</dbReference>
<dbReference type="PANTHER" id="PTHR30204">
    <property type="entry name" value="REDOX-CYCLING DRUG-SENSING TRANSCRIPTIONAL ACTIVATOR SOXR"/>
    <property type="match status" value="1"/>
</dbReference>
<dbReference type="GO" id="GO:0003677">
    <property type="term" value="F:DNA binding"/>
    <property type="evidence" value="ECO:0007669"/>
    <property type="project" value="UniProtKB-KW"/>
</dbReference>
<dbReference type="SUPFAM" id="SSF52242">
    <property type="entry name" value="Cobalamin (vitamin B12)-binding domain"/>
    <property type="match status" value="1"/>
</dbReference>
<dbReference type="InterPro" id="IPR036724">
    <property type="entry name" value="Cobalamin-bd_sf"/>
</dbReference>
<dbReference type="EMBL" id="QWEI01000008">
    <property type="protein sequence ID" value="RHW34716.1"/>
    <property type="molecule type" value="Genomic_DNA"/>
</dbReference>
<dbReference type="OrthoDB" id="122388at2"/>
<proteinExistence type="predicted"/>
<accession>A0A396S4U9</accession>
<name>A0A396S4U9_9BACL</name>
<reference evidence="5 6" key="1">
    <citation type="submission" date="2018-08" db="EMBL/GenBank/DDBJ databases">
        <title>Lysinibacillus sp. YLB-03 draft genome sequence.</title>
        <authorList>
            <person name="Yu L."/>
        </authorList>
    </citation>
    <scope>NUCLEOTIDE SEQUENCE [LARGE SCALE GENOMIC DNA]</scope>
    <source>
        <strain evidence="5 6">YLB-03</strain>
    </source>
</reference>
<dbReference type="InterPro" id="IPR036594">
    <property type="entry name" value="Meth_synthase_dom"/>
</dbReference>
<dbReference type="PANTHER" id="PTHR30204:SF67">
    <property type="entry name" value="HTH-TYPE TRANSCRIPTIONAL REGULATOR MLRA-RELATED"/>
    <property type="match status" value="1"/>
</dbReference>
<feature type="domain" description="HTH merR-type" evidence="4">
    <location>
        <begin position="11"/>
        <end position="77"/>
    </location>
</feature>
<keyword evidence="6" id="KW-1185">Reference proteome</keyword>
<organism evidence="5 6">
    <name type="scientific">Ureibacillus yapensis</name>
    <dbReference type="NCBI Taxonomy" id="2304605"/>
    <lineage>
        <taxon>Bacteria</taxon>
        <taxon>Bacillati</taxon>
        <taxon>Bacillota</taxon>
        <taxon>Bacilli</taxon>
        <taxon>Bacillales</taxon>
        <taxon>Caryophanaceae</taxon>
        <taxon>Ureibacillus</taxon>
    </lineage>
</organism>
<evidence type="ECO:0000313" key="6">
    <source>
        <dbReference type="Proteomes" id="UP000265692"/>
    </source>
</evidence>
<gene>
    <name evidence="5" type="ORF">D1B33_13790</name>
</gene>
<comment type="caution">
    <text evidence="5">The sequence shown here is derived from an EMBL/GenBank/DDBJ whole genome shotgun (WGS) entry which is preliminary data.</text>
</comment>
<dbReference type="Pfam" id="PF02607">
    <property type="entry name" value="B12-binding_2"/>
    <property type="match status" value="1"/>
</dbReference>
<dbReference type="Proteomes" id="UP000265692">
    <property type="component" value="Unassembled WGS sequence"/>
</dbReference>
<evidence type="ECO:0000256" key="2">
    <source>
        <dbReference type="ARBA" id="ARBA00023125"/>
    </source>
</evidence>
<dbReference type="InterPro" id="IPR009061">
    <property type="entry name" value="DNA-bd_dom_put_sf"/>
</dbReference>
<dbReference type="InterPro" id="IPR000551">
    <property type="entry name" value="MerR-type_HTH_dom"/>
</dbReference>
<protein>
    <submittedName>
        <fullName evidence="5">MerR family transcriptional regulator</fullName>
    </submittedName>
</protein>
<dbReference type="SMART" id="SM00422">
    <property type="entry name" value="HTH_MERR"/>
    <property type="match status" value="1"/>
</dbReference>
<keyword evidence="3" id="KW-0804">Transcription</keyword>
<dbReference type="PROSITE" id="PS50937">
    <property type="entry name" value="HTH_MERR_2"/>
    <property type="match status" value="1"/>
</dbReference>
<dbReference type="SUPFAM" id="SSF46955">
    <property type="entry name" value="Putative DNA-binding domain"/>
    <property type="match status" value="1"/>
</dbReference>
<evidence type="ECO:0000313" key="5">
    <source>
        <dbReference type="EMBL" id="RHW34716.1"/>
    </source>
</evidence>
<dbReference type="GO" id="GO:0003700">
    <property type="term" value="F:DNA-binding transcription factor activity"/>
    <property type="evidence" value="ECO:0007669"/>
    <property type="project" value="InterPro"/>
</dbReference>
<dbReference type="AlphaFoldDB" id="A0A396S4U9"/>
<dbReference type="GO" id="GO:0031419">
    <property type="term" value="F:cobalamin binding"/>
    <property type="evidence" value="ECO:0007669"/>
    <property type="project" value="InterPro"/>
</dbReference>
<dbReference type="Pfam" id="PF13411">
    <property type="entry name" value="MerR_1"/>
    <property type="match status" value="1"/>
</dbReference>